<dbReference type="InterPro" id="IPR042070">
    <property type="entry name" value="PucR_C-HTH_sf"/>
</dbReference>
<dbReference type="Pfam" id="PF17853">
    <property type="entry name" value="GGDEF_2"/>
    <property type="match status" value="1"/>
</dbReference>
<dbReference type="Gene3D" id="1.10.10.2840">
    <property type="entry name" value="PucR C-terminal helix-turn-helix domain"/>
    <property type="match status" value="1"/>
</dbReference>
<proteinExistence type="inferred from homology"/>
<protein>
    <submittedName>
        <fullName evidence="4">Helix-turn-helix domain-containing protein</fullName>
    </submittedName>
</protein>
<keyword evidence="5" id="KW-1185">Reference proteome</keyword>
<dbReference type="PANTHER" id="PTHR33744">
    <property type="entry name" value="CARBOHYDRATE DIACID REGULATOR"/>
    <property type="match status" value="1"/>
</dbReference>
<dbReference type="InterPro" id="IPR051448">
    <property type="entry name" value="CdaR-like_regulators"/>
</dbReference>
<evidence type="ECO:0000256" key="1">
    <source>
        <dbReference type="ARBA" id="ARBA00006754"/>
    </source>
</evidence>
<dbReference type="RefSeq" id="WP_266601610.1">
    <property type="nucleotide sequence ID" value="NZ_JAPHNL010000248.1"/>
</dbReference>
<evidence type="ECO:0000313" key="5">
    <source>
        <dbReference type="Proteomes" id="UP001163064"/>
    </source>
</evidence>
<evidence type="ECO:0000313" key="4">
    <source>
        <dbReference type="EMBL" id="MCX3061894.1"/>
    </source>
</evidence>
<evidence type="ECO:0000259" key="3">
    <source>
        <dbReference type="Pfam" id="PF17853"/>
    </source>
</evidence>
<evidence type="ECO:0000259" key="2">
    <source>
        <dbReference type="Pfam" id="PF13556"/>
    </source>
</evidence>
<dbReference type="Proteomes" id="UP001163064">
    <property type="component" value="Unassembled WGS sequence"/>
</dbReference>
<dbReference type="Pfam" id="PF13556">
    <property type="entry name" value="HTH_30"/>
    <property type="match status" value="1"/>
</dbReference>
<sequence length="557" mass="59014">MDETAPAGAGMRQLLLALGEPVIDLVAAPGGLDAEISGVAILDADEEAETYHADLVLVIGARGRRALRLARAAAHRGAAAVAVKVDPQAPDEDRQALKDLADDTGVVVLGVRPDRPWTGIDAHVREVLADARWAGPGPEAGQPADLFALAETVAALTGGIVTIEDSANRVLAYSRSDDEVDELRRRSILGREGPAPFLALLRQWGVYEQLRAGNQVVHVDANPQRGIRRRLAIGIRIDEQLLGSIWVQEGREKLADTAESALIGAARTAALLLVRHRTGGPVDLEEALLTRMLEGHVDPRTFAARIGADLTKPAVVVAFALRDTAGGGEAGRPAFELRRAELTHLVSVHAAAFRRRALVAGTGSRVYMLLPGLPEQSGAGAGAGAGAAAVTGLAQEIVRTAGQRLRLEACAAVGSVAEGLDTIAESKSEADRVLDIIAARGERSVATIDDVRSEVLVGDVLALLARHPKLRDPRITALLAHDEEHDSGLVPSVLAYFAAQCNTRAAARLLHVHTNTLRYRLKRAETVGGIDLTDARQCLFAHLQLLLETRALPVPRG</sequence>
<comment type="similarity">
    <text evidence="1">Belongs to the CdaR family.</text>
</comment>
<name>A0ABT3TXX0_9ACTN</name>
<feature type="domain" description="CdaR GGDEF-like" evidence="3">
    <location>
        <begin position="300"/>
        <end position="436"/>
    </location>
</feature>
<feature type="domain" description="PucR C-terminal helix-turn-helix" evidence="2">
    <location>
        <begin position="489"/>
        <end position="546"/>
    </location>
</feature>
<gene>
    <name evidence="4" type="ORF">OFY01_19435</name>
</gene>
<comment type="caution">
    <text evidence="4">The sequence shown here is derived from an EMBL/GenBank/DDBJ whole genome shotgun (WGS) entry which is preliminary data.</text>
</comment>
<accession>A0ABT3TXX0</accession>
<dbReference type="PANTHER" id="PTHR33744:SF17">
    <property type="entry name" value="CONSERVED PROTEIN"/>
    <property type="match status" value="1"/>
</dbReference>
<dbReference type="InterPro" id="IPR025736">
    <property type="entry name" value="PucR_C-HTH_dom"/>
</dbReference>
<reference evidence="4" key="1">
    <citation type="submission" date="2022-10" db="EMBL/GenBank/DDBJ databases">
        <title>Streptomyces beihaiensis sp. nov., a chitin degrading actinobacterium, isolated from shrimp pond soil.</title>
        <authorList>
            <person name="Xie J."/>
            <person name="Shen N."/>
        </authorList>
    </citation>
    <scope>NUCLEOTIDE SEQUENCE</scope>
    <source>
        <strain evidence="4">GXMU-J5</strain>
    </source>
</reference>
<organism evidence="4 5">
    <name type="scientific">Streptomyces beihaiensis</name>
    <dbReference type="NCBI Taxonomy" id="2984495"/>
    <lineage>
        <taxon>Bacteria</taxon>
        <taxon>Bacillati</taxon>
        <taxon>Actinomycetota</taxon>
        <taxon>Actinomycetes</taxon>
        <taxon>Kitasatosporales</taxon>
        <taxon>Streptomycetaceae</taxon>
        <taxon>Streptomyces</taxon>
    </lineage>
</organism>
<dbReference type="InterPro" id="IPR041522">
    <property type="entry name" value="CdaR_GGDEF"/>
</dbReference>
<dbReference type="EMBL" id="JAPHNL010000248">
    <property type="protein sequence ID" value="MCX3061894.1"/>
    <property type="molecule type" value="Genomic_DNA"/>
</dbReference>